<dbReference type="AlphaFoldDB" id="A0A433RWG3"/>
<keyword evidence="3" id="KW-1185">Reference proteome</keyword>
<organism evidence="2 3">
    <name type="scientific">Candidatus Kurthia intestinigallinarum</name>
    <dbReference type="NCBI Taxonomy" id="1562256"/>
    <lineage>
        <taxon>Bacteria</taxon>
        <taxon>Bacillati</taxon>
        <taxon>Bacillota</taxon>
        <taxon>Bacilli</taxon>
        <taxon>Bacillales</taxon>
        <taxon>Caryophanaceae</taxon>
        <taxon>Kurthia</taxon>
    </lineage>
</organism>
<comment type="caution">
    <text evidence="2">The sequence shown here is derived from an EMBL/GenBank/DDBJ whole genome shotgun (WGS) entry which is preliminary data.</text>
</comment>
<dbReference type="GO" id="GO:0008168">
    <property type="term" value="F:methyltransferase activity"/>
    <property type="evidence" value="ECO:0007669"/>
    <property type="project" value="UniProtKB-KW"/>
</dbReference>
<proteinExistence type="predicted"/>
<dbReference type="OrthoDB" id="9777638at2"/>
<dbReference type="InterPro" id="IPR029063">
    <property type="entry name" value="SAM-dependent_MTases_sf"/>
</dbReference>
<accession>A0A433RWG3</accession>
<dbReference type="Pfam" id="PF13847">
    <property type="entry name" value="Methyltransf_31"/>
    <property type="match status" value="1"/>
</dbReference>
<protein>
    <submittedName>
        <fullName evidence="2">SAM-dependent methyltransferase</fullName>
    </submittedName>
</protein>
<sequence length="269" mass="30630">MKNKIVQQFVETYHLYEDDAIQQIQLQHRFSLVKAFNLQPGMRILEIGCGQGDTTMALAHIVGDSGFVKAIDIASGDYGAPMTLQEAHENIQKSPLGSRIEFQLDTDFLSLDTTEQYDAIVFSHCSWYFHDEAQLLQYFEHARSMTSQLCFAEWDTTYHTHEQSSHFFAVTILALFSQYVDNDGNIQAVFTKKHIQKLLNQANFTNCTLTEVDASYLQDGAWEQDYANSIQSEFSDAPPLIQTLLDALYDNMNTVQQPQSLNSFVIIAR</sequence>
<keyword evidence="2" id="KW-0489">Methyltransferase</keyword>
<evidence type="ECO:0000313" key="2">
    <source>
        <dbReference type="EMBL" id="RUS57636.1"/>
    </source>
</evidence>
<dbReference type="Gene3D" id="3.40.50.150">
    <property type="entry name" value="Vaccinia Virus protein VP39"/>
    <property type="match status" value="1"/>
</dbReference>
<dbReference type="CDD" id="cd02440">
    <property type="entry name" value="AdoMet_MTases"/>
    <property type="match status" value="1"/>
</dbReference>
<feature type="domain" description="Methyltransferase" evidence="1">
    <location>
        <begin position="39"/>
        <end position="158"/>
    </location>
</feature>
<dbReference type="EMBL" id="JTFC01000015">
    <property type="protein sequence ID" value="RUS57636.1"/>
    <property type="molecule type" value="Genomic_DNA"/>
</dbReference>
<dbReference type="RefSeq" id="WP_126989736.1">
    <property type="nucleotide sequence ID" value="NZ_JTFC01000015.1"/>
</dbReference>
<name>A0A433RWG3_9BACL</name>
<evidence type="ECO:0000313" key="3">
    <source>
        <dbReference type="Proteomes" id="UP000288623"/>
    </source>
</evidence>
<dbReference type="Proteomes" id="UP000288623">
    <property type="component" value="Unassembled WGS sequence"/>
</dbReference>
<keyword evidence="2" id="KW-0808">Transferase</keyword>
<dbReference type="InterPro" id="IPR025714">
    <property type="entry name" value="Methyltranfer_dom"/>
</dbReference>
<gene>
    <name evidence="2" type="ORF">QI30_04350</name>
</gene>
<reference evidence="2 3" key="1">
    <citation type="submission" date="2014-11" db="EMBL/GenBank/DDBJ databases">
        <title>Genome sequence and analysis of novel Kurthia sp.</title>
        <authorList>
            <person name="Lawson J.N."/>
            <person name="Gonzalez J.E."/>
            <person name="Rinauldi L."/>
            <person name="Xuan Z."/>
            <person name="Firman A."/>
            <person name="Shaddox L."/>
            <person name="Trudeau A."/>
            <person name="Shah S."/>
            <person name="Reiman D."/>
        </authorList>
    </citation>
    <scope>NUCLEOTIDE SEQUENCE [LARGE SCALE GENOMIC DNA]</scope>
    <source>
        <strain evidence="2 3">3B1D</strain>
    </source>
</reference>
<dbReference type="GO" id="GO:0032259">
    <property type="term" value="P:methylation"/>
    <property type="evidence" value="ECO:0007669"/>
    <property type="project" value="UniProtKB-KW"/>
</dbReference>
<evidence type="ECO:0000259" key="1">
    <source>
        <dbReference type="Pfam" id="PF13847"/>
    </source>
</evidence>
<dbReference type="SUPFAM" id="SSF53335">
    <property type="entry name" value="S-adenosyl-L-methionine-dependent methyltransferases"/>
    <property type="match status" value="1"/>
</dbReference>